<organism evidence="2 3">
    <name type="scientific">candidate division GN15 bacterium</name>
    <dbReference type="NCBI Taxonomy" id="2072418"/>
    <lineage>
        <taxon>Bacteria</taxon>
        <taxon>candidate division GN15</taxon>
    </lineage>
</organism>
<dbReference type="Pfam" id="PF14235">
    <property type="entry name" value="DUF4337"/>
    <property type="match status" value="1"/>
</dbReference>
<sequence>MAEEKKDAWLNYLALTTVVLAVCATLSTFKGSSFSTRSVINQNLAANQWSYFQSKSIKGYMFDLQKEMLELQLITQAPQLTSPAVDTVRQRIDEYRRNIARYDSEKVAITADAKKYEDIRDYSQAHSRVFGIAVIYLQLGILLSSIAALLKKRRVWYVGLVLGVIGLGYFAYAWLPFPV</sequence>
<dbReference type="EMBL" id="PQAP01000002">
    <property type="protein sequence ID" value="PWB76333.1"/>
    <property type="molecule type" value="Genomic_DNA"/>
</dbReference>
<dbReference type="InterPro" id="IPR025570">
    <property type="entry name" value="DUF4337"/>
</dbReference>
<protein>
    <submittedName>
        <fullName evidence="2">DUF4337 domain-containing protein</fullName>
    </submittedName>
</protein>
<keyword evidence="1" id="KW-0812">Transmembrane</keyword>
<keyword evidence="1" id="KW-0472">Membrane</keyword>
<evidence type="ECO:0000313" key="3">
    <source>
        <dbReference type="Proteomes" id="UP000250918"/>
    </source>
</evidence>
<evidence type="ECO:0000256" key="1">
    <source>
        <dbReference type="SAM" id="Phobius"/>
    </source>
</evidence>
<accession>A0A855X4Q2</accession>
<reference evidence="2 3" key="1">
    <citation type="journal article" date="2018" name="ISME J.">
        <title>A methanotrophic archaeon couples anaerobic oxidation of methane to Fe(III) reduction.</title>
        <authorList>
            <person name="Cai C."/>
            <person name="Leu A.O."/>
            <person name="Xie G.J."/>
            <person name="Guo J."/>
            <person name="Feng Y."/>
            <person name="Zhao J.X."/>
            <person name="Tyson G.W."/>
            <person name="Yuan Z."/>
            <person name="Hu S."/>
        </authorList>
    </citation>
    <scope>NUCLEOTIDE SEQUENCE [LARGE SCALE GENOMIC DNA]</scope>
    <source>
        <strain evidence="2">FeB_12</strain>
    </source>
</reference>
<feature type="transmembrane region" description="Helical" evidence="1">
    <location>
        <begin position="129"/>
        <end position="150"/>
    </location>
</feature>
<gene>
    <name evidence="2" type="ORF">C3F09_00665</name>
</gene>
<dbReference type="AlphaFoldDB" id="A0A855X4Q2"/>
<evidence type="ECO:0000313" key="2">
    <source>
        <dbReference type="EMBL" id="PWB76333.1"/>
    </source>
</evidence>
<name>A0A855X4Q2_9BACT</name>
<proteinExistence type="predicted"/>
<feature type="transmembrane region" description="Helical" evidence="1">
    <location>
        <begin position="156"/>
        <end position="175"/>
    </location>
</feature>
<comment type="caution">
    <text evidence="2">The sequence shown here is derived from an EMBL/GenBank/DDBJ whole genome shotgun (WGS) entry which is preliminary data.</text>
</comment>
<keyword evidence="1" id="KW-1133">Transmembrane helix</keyword>
<feature type="transmembrane region" description="Helical" evidence="1">
    <location>
        <begin position="12"/>
        <end position="29"/>
    </location>
</feature>
<dbReference type="Proteomes" id="UP000250918">
    <property type="component" value="Unassembled WGS sequence"/>
</dbReference>